<keyword evidence="4" id="KW-0732">Signal</keyword>
<dbReference type="Pfam" id="PF13088">
    <property type="entry name" value="BNR_2"/>
    <property type="match status" value="1"/>
</dbReference>
<keyword evidence="7" id="KW-1185">Reference proteome</keyword>
<dbReference type="InterPro" id="IPR036278">
    <property type="entry name" value="Sialidase_sf"/>
</dbReference>
<accession>A0ABQ4EG98</accession>
<sequence>MSARTNRRSRLSQPAIATSCAVLVGTCAVLVATVTGASAPSVAADRTPADETARCAVSTPFTSGTEGYNGFRIPAIVTARSGALLAFAEGRLSSLGDAGNIDLVLKRSTDGGCTWGPLQVVHDSGANTAGNPAPVLTASGRVVLLTTYNGGEASEAEIMRGEVPAEQSRRVFVQYSDDEGARWSAPREITAQTKAGNWRWYATGPGHAIRLTRGPHRDRLVVPANHSVAPPAGSADLGTEAKYYGGHALYSDDGGENWRIGFVDDNADGYLNVNESTAAELPDGRLYFNTREHNGSAPGNRADAYSRDGGQSLELPYRPQATLVGPVVQASVLQVSGSDAPLLYSGPAEPTGRAALTLRLSTDQGATWRPALALSGLPAGYSDLVQLDARTVGVLYETGNFGPYETITFRRIAIRQL</sequence>
<dbReference type="InterPro" id="IPR011040">
    <property type="entry name" value="Sialidase"/>
</dbReference>
<evidence type="ECO:0000256" key="4">
    <source>
        <dbReference type="SAM" id="SignalP"/>
    </source>
</evidence>
<name>A0ABQ4EG98_9ACTN</name>
<feature type="chain" id="PRO_5045747996" description="exo-alpha-sialidase" evidence="4">
    <location>
        <begin position="44"/>
        <end position="417"/>
    </location>
</feature>
<evidence type="ECO:0000313" key="7">
    <source>
        <dbReference type="Proteomes" id="UP000621500"/>
    </source>
</evidence>
<dbReference type="EC" id="3.2.1.18" evidence="3"/>
<organism evidence="6 7">
    <name type="scientific">Plantactinospora mayteni</name>
    <dbReference type="NCBI Taxonomy" id="566021"/>
    <lineage>
        <taxon>Bacteria</taxon>
        <taxon>Bacillati</taxon>
        <taxon>Actinomycetota</taxon>
        <taxon>Actinomycetes</taxon>
        <taxon>Micromonosporales</taxon>
        <taxon>Micromonosporaceae</taxon>
        <taxon>Plantactinospora</taxon>
    </lineage>
</organism>
<protein>
    <recommendedName>
        <fullName evidence="3">exo-alpha-sialidase</fullName>
        <ecNumber evidence="3">3.2.1.18</ecNumber>
    </recommendedName>
</protein>
<comment type="catalytic activity">
    <reaction evidence="1">
        <text>Hydrolysis of alpha-(2-&gt;3)-, alpha-(2-&gt;6)-, alpha-(2-&gt;8)- glycosidic linkages of terminal sialic acid residues in oligosaccharides, glycoproteins, glycolipids, colominic acid and synthetic substrates.</text>
        <dbReference type="EC" id="3.2.1.18"/>
    </reaction>
</comment>
<dbReference type="EMBL" id="BONX01000002">
    <property type="protein sequence ID" value="GIG93738.1"/>
    <property type="molecule type" value="Genomic_DNA"/>
</dbReference>
<evidence type="ECO:0000256" key="1">
    <source>
        <dbReference type="ARBA" id="ARBA00000427"/>
    </source>
</evidence>
<dbReference type="Gene3D" id="2.120.10.10">
    <property type="match status" value="1"/>
</dbReference>
<dbReference type="SUPFAM" id="SSF50939">
    <property type="entry name" value="Sialidases"/>
    <property type="match status" value="1"/>
</dbReference>
<evidence type="ECO:0000313" key="6">
    <source>
        <dbReference type="EMBL" id="GIG93738.1"/>
    </source>
</evidence>
<evidence type="ECO:0000256" key="2">
    <source>
        <dbReference type="ARBA" id="ARBA00009348"/>
    </source>
</evidence>
<dbReference type="InterPro" id="IPR026856">
    <property type="entry name" value="Sialidase_fam"/>
</dbReference>
<feature type="signal peptide" evidence="4">
    <location>
        <begin position="1"/>
        <end position="43"/>
    </location>
</feature>
<gene>
    <name evidence="6" type="ORF">Pma05_03110</name>
</gene>
<dbReference type="PANTHER" id="PTHR10628">
    <property type="entry name" value="SIALIDASE"/>
    <property type="match status" value="1"/>
</dbReference>
<proteinExistence type="inferred from homology"/>
<evidence type="ECO:0000259" key="5">
    <source>
        <dbReference type="Pfam" id="PF13088"/>
    </source>
</evidence>
<dbReference type="RefSeq" id="WP_203855404.1">
    <property type="nucleotide sequence ID" value="NZ_BAAAZQ010000003.1"/>
</dbReference>
<comment type="similarity">
    <text evidence="2">Belongs to the glycosyl hydrolase 33 family.</text>
</comment>
<dbReference type="Proteomes" id="UP000621500">
    <property type="component" value="Unassembled WGS sequence"/>
</dbReference>
<comment type="caution">
    <text evidence="6">The sequence shown here is derived from an EMBL/GenBank/DDBJ whole genome shotgun (WGS) entry which is preliminary data.</text>
</comment>
<feature type="domain" description="Sialidase" evidence="5">
    <location>
        <begin position="82"/>
        <end position="389"/>
    </location>
</feature>
<dbReference type="CDD" id="cd15482">
    <property type="entry name" value="Sialidase_non-viral"/>
    <property type="match status" value="1"/>
</dbReference>
<evidence type="ECO:0000256" key="3">
    <source>
        <dbReference type="ARBA" id="ARBA00012733"/>
    </source>
</evidence>
<reference evidence="6 7" key="1">
    <citation type="submission" date="2021-01" db="EMBL/GenBank/DDBJ databases">
        <title>Whole genome shotgun sequence of Plantactinospora mayteni NBRC 109088.</title>
        <authorList>
            <person name="Komaki H."/>
            <person name="Tamura T."/>
        </authorList>
    </citation>
    <scope>NUCLEOTIDE SEQUENCE [LARGE SCALE GENOMIC DNA]</scope>
    <source>
        <strain evidence="6 7">NBRC 109088</strain>
    </source>
</reference>
<dbReference type="PANTHER" id="PTHR10628:SF30">
    <property type="entry name" value="EXO-ALPHA-SIALIDASE"/>
    <property type="match status" value="1"/>
</dbReference>